<proteinExistence type="predicted"/>
<protein>
    <submittedName>
        <fullName evidence="2">Uncharacterized protein</fullName>
    </submittedName>
</protein>
<reference evidence="3 4" key="1">
    <citation type="submission" date="2020-08" db="EMBL/GenBank/DDBJ databases">
        <title>Genomic Encyclopedia of Type Strains, Phase IV (KMG-V): Genome sequencing to study the core and pangenomes of soil and plant-associated prokaryotes.</title>
        <authorList>
            <person name="Whitman W."/>
        </authorList>
    </citation>
    <scope>NUCLEOTIDE SEQUENCE [LARGE SCALE GENOMIC DNA]</scope>
    <source>
        <strain evidence="1 3">ANJLi2</strain>
        <strain evidence="2 4">MP601</strain>
    </source>
</reference>
<evidence type="ECO:0000313" key="2">
    <source>
        <dbReference type="EMBL" id="MBB6130548.1"/>
    </source>
</evidence>
<dbReference type="EMBL" id="JACHCA010000015">
    <property type="protein sequence ID" value="MBB6130548.1"/>
    <property type="molecule type" value="Genomic_DNA"/>
</dbReference>
<name>A0A1N6UUE8_9SPHI</name>
<evidence type="ECO:0000313" key="4">
    <source>
        <dbReference type="Proteomes" id="UP000548326"/>
    </source>
</evidence>
<dbReference type="EMBL" id="JACHCB010000003">
    <property type="protein sequence ID" value="MBB6108955.1"/>
    <property type="molecule type" value="Genomic_DNA"/>
</dbReference>
<gene>
    <name evidence="2" type="ORF">HDF22_004688</name>
    <name evidence="1" type="ORF">HDF23_001698</name>
</gene>
<sequence>MKIHAYHSKSAAVLANRIEQYFKHIEGTSHLEQKPGNGKDPTSTAQKVWDREPESATIAGMALFLGFSSKLEFEAYEVSGKHASVLKRGRLRLEAAYESRLYQTPTGVIFALKTLGWNDKPEVQKSNTKTNDTLKVEVVNTGPLPAGNEKEVVL</sequence>
<dbReference type="Proteomes" id="UP000541583">
    <property type="component" value="Unassembled WGS sequence"/>
</dbReference>
<accession>A0A1N6UUE8</accession>
<comment type="caution">
    <text evidence="2">The sequence shown here is derived from an EMBL/GenBank/DDBJ whole genome shotgun (WGS) entry which is preliminary data.</text>
</comment>
<dbReference type="OrthoDB" id="1263230at2"/>
<dbReference type="Proteomes" id="UP000548326">
    <property type="component" value="Unassembled WGS sequence"/>
</dbReference>
<dbReference type="AlphaFoldDB" id="A0A1N6UUE8"/>
<organism evidence="2 4">
    <name type="scientific">Mucilaginibacter lappiensis</name>
    <dbReference type="NCBI Taxonomy" id="354630"/>
    <lineage>
        <taxon>Bacteria</taxon>
        <taxon>Pseudomonadati</taxon>
        <taxon>Bacteroidota</taxon>
        <taxon>Sphingobacteriia</taxon>
        <taxon>Sphingobacteriales</taxon>
        <taxon>Sphingobacteriaceae</taxon>
        <taxon>Mucilaginibacter</taxon>
    </lineage>
</organism>
<dbReference type="Gene3D" id="1.10.132.80">
    <property type="match status" value="1"/>
</dbReference>
<dbReference type="RefSeq" id="WP_076372251.1">
    <property type="nucleotide sequence ID" value="NZ_FTMG01000003.1"/>
</dbReference>
<keyword evidence="3" id="KW-1185">Reference proteome</keyword>
<evidence type="ECO:0000313" key="3">
    <source>
        <dbReference type="Proteomes" id="UP000541583"/>
    </source>
</evidence>
<evidence type="ECO:0000313" key="1">
    <source>
        <dbReference type="EMBL" id="MBB6108955.1"/>
    </source>
</evidence>